<comment type="catalytic activity">
    <reaction evidence="12 14">
        <text>NAD(+) + (deoxyribonucleotide)n-3'-hydroxyl + 5'-phospho-(deoxyribonucleotide)m = (deoxyribonucleotide)n+m + AMP + beta-nicotinamide D-nucleotide.</text>
        <dbReference type="EC" id="6.5.1.2"/>
    </reaction>
</comment>
<evidence type="ECO:0000256" key="12">
    <source>
        <dbReference type="ARBA" id="ARBA00034005"/>
    </source>
</evidence>
<dbReference type="InterPro" id="IPR013839">
    <property type="entry name" value="DNAligase_adenylation"/>
</dbReference>
<keyword evidence="5 14" id="KW-0235">DNA replication</keyword>
<keyword evidence="10 14" id="KW-0520">NAD</keyword>
<evidence type="ECO:0000256" key="14">
    <source>
        <dbReference type="HAMAP-Rule" id="MF_01588"/>
    </source>
</evidence>
<dbReference type="FunFam" id="3.30.470.30:FF:000001">
    <property type="entry name" value="DNA ligase"/>
    <property type="match status" value="1"/>
</dbReference>
<dbReference type="GO" id="GO:0006260">
    <property type="term" value="P:DNA replication"/>
    <property type="evidence" value="ECO:0007669"/>
    <property type="project" value="UniProtKB-KW"/>
</dbReference>
<gene>
    <name evidence="14" type="primary">ligA</name>
    <name evidence="16" type="ordered locus">Oweho_0750</name>
</gene>
<dbReference type="FunFam" id="1.10.287.610:FF:000002">
    <property type="entry name" value="DNA ligase"/>
    <property type="match status" value="1"/>
</dbReference>
<evidence type="ECO:0000256" key="2">
    <source>
        <dbReference type="ARBA" id="ARBA00012722"/>
    </source>
</evidence>
<dbReference type="InterPro" id="IPR036420">
    <property type="entry name" value="BRCT_dom_sf"/>
</dbReference>
<dbReference type="Pfam" id="PF14520">
    <property type="entry name" value="HHH_5"/>
    <property type="match status" value="1"/>
</dbReference>
<dbReference type="CDD" id="cd00114">
    <property type="entry name" value="LIGANc"/>
    <property type="match status" value="1"/>
</dbReference>
<dbReference type="STRING" id="926562.Oweho_0750"/>
<dbReference type="Pfam" id="PF03120">
    <property type="entry name" value="OB_DNA_ligase"/>
    <property type="match status" value="1"/>
</dbReference>
<feature type="active site" description="N6-AMP-lysine intermediate" evidence="14">
    <location>
        <position position="115"/>
    </location>
</feature>
<dbReference type="PROSITE" id="PS50172">
    <property type="entry name" value="BRCT"/>
    <property type="match status" value="1"/>
</dbReference>
<keyword evidence="7 14" id="KW-0227">DNA damage</keyword>
<dbReference type="GO" id="GO:0003911">
    <property type="term" value="F:DNA ligase (NAD+) activity"/>
    <property type="evidence" value="ECO:0007669"/>
    <property type="project" value="UniProtKB-UniRule"/>
</dbReference>
<feature type="binding site" evidence="14">
    <location>
        <position position="316"/>
    </location>
    <ligand>
        <name>NAD(+)</name>
        <dbReference type="ChEBI" id="CHEBI:57540"/>
    </ligand>
</feature>
<feature type="binding site" evidence="14">
    <location>
        <position position="292"/>
    </location>
    <ligand>
        <name>NAD(+)</name>
        <dbReference type="ChEBI" id="CHEBI:57540"/>
    </ligand>
</feature>
<dbReference type="OrthoDB" id="9759736at2"/>
<dbReference type="HAMAP" id="MF_01588">
    <property type="entry name" value="DNA_ligase_A"/>
    <property type="match status" value="1"/>
</dbReference>
<name>G8R1M4_OWEHD</name>
<dbReference type="eggNOG" id="COG0272">
    <property type="taxonomic scope" value="Bacteria"/>
</dbReference>
<dbReference type="SMART" id="SM00532">
    <property type="entry name" value="LIGANc"/>
    <property type="match status" value="1"/>
</dbReference>
<feature type="binding site" evidence="14">
    <location>
        <position position="410"/>
    </location>
    <ligand>
        <name>Zn(2+)</name>
        <dbReference type="ChEBI" id="CHEBI:29105"/>
    </ligand>
</feature>
<reference evidence="16 17" key="1">
    <citation type="journal article" date="2012" name="Stand. Genomic Sci.">
        <title>Genome sequence of the orange-pigmented seawater bacterium Owenweeksia hongkongensis type strain (UST20020801(T)).</title>
        <authorList>
            <person name="Riedel T."/>
            <person name="Held B."/>
            <person name="Nolan M."/>
            <person name="Lucas S."/>
            <person name="Lapidus A."/>
            <person name="Tice H."/>
            <person name="Del Rio T.G."/>
            <person name="Cheng J.F."/>
            <person name="Han C."/>
            <person name="Tapia R."/>
            <person name="Goodwin L.A."/>
            <person name="Pitluck S."/>
            <person name="Liolios K."/>
            <person name="Mavromatis K."/>
            <person name="Pagani I."/>
            <person name="Ivanova N."/>
            <person name="Mikhailova N."/>
            <person name="Pati A."/>
            <person name="Chen A."/>
            <person name="Palaniappan K."/>
            <person name="Rohde M."/>
            <person name="Tindall B.J."/>
            <person name="Detter J.C."/>
            <person name="Goker M."/>
            <person name="Woyke T."/>
            <person name="Bristow J."/>
            <person name="Eisen J.A."/>
            <person name="Markowitz V."/>
            <person name="Hugenholtz P."/>
            <person name="Klenk H.P."/>
            <person name="Kyrpides N.C."/>
        </authorList>
    </citation>
    <scope>NUCLEOTIDE SEQUENCE</scope>
    <source>
        <strain evidence="17">DSM 17368 / JCM 12287 / NRRL B-23963</strain>
    </source>
</reference>
<keyword evidence="6 14" id="KW-0479">Metal-binding</keyword>
<dbReference type="Gene3D" id="1.10.287.610">
    <property type="entry name" value="Helix hairpin bin"/>
    <property type="match status" value="1"/>
</dbReference>
<dbReference type="Pfam" id="PF03119">
    <property type="entry name" value="DNA_ligase_ZBD"/>
    <property type="match status" value="1"/>
</dbReference>
<feature type="binding site" evidence="14">
    <location>
        <position position="428"/>
    </location>
    <ligand>
        <name>Zn(2+)</name>
        <dbReference type="ChEBI" id="CHEBI:29105"/>
    </ligand>
</feature>
<dbReference type="EMBL" id="CP003156">
    <property type="protein sequence ID" value="AEV31763.1"/>
    <property type="molecule type" value="Genomic_DNA"/>
</dbReference>
<evidence type="ECO:0000313" key="17">
    <source>
        <dbReference type="Proteomes" id="UP000005631"/>
    </source>
</evidence>
<keyword evidence="17" id="KW-1185">Reference proteome</keyword>
<dbReference type="Pfam" id="PF12826">
    <property type="entry name" value="HHH_2"/>
    <property type="match status" value="1"/>
</dbReference>
<dbReference type="FunFam" id="1.10.150.20:FF:000006">
    <property type="entry name" value="DNA ligase"/>
    <property type="match status" value="1"/>
</dbReference>
<feature type="binding site" evidence="14">
    <location>
        <position position="413"/>
    </location>
    <ligand>
        <name>Zn(2+)</name>
        <dbReference type="ChEBI" id="CHEBI:29105"/>
    </ligand>
</feature>
<keyword evidence="4 14" id="KW-0436">Ligase</keyword>
<accession>G8R1M4</accession>
<dbReference type="InterPro" id="IPR041663">
    <property type="entry name" value="DisA/LigA_HHH"/>
</dbReference>
<feature type="binding site" evidence="14">
    <location>
        <position position="136"/>
    </location>
    <ligand>
        <name>NAD(+)</name>
        <dbReference type="ChEBI" id="CHEBI:57540"/>
    </ligand>
</feature>
<proteinExistence type="inferred from homology"/>
<dbReference type="RefSeq" id="WP_014201124.1">
    <property type="nucleotide sequence ID" value="NC_016599.1"/>
</dbReference>
<evidence type="ECO:0000313" key="16">
    <source>
        <dbReference type="EMBL" id="AEV31763.1"/>
    </source>
</evidence>
<evidence type="ECO:0000256" key="9">
    <source>
        <dbReference type="ARBA" id="ARBA00022842"/>
    </source>
</evidence>
<dbReference type="SMART" id="SM00278">
    <property type="entry name" value="HhH1"/>
    <property type="match status" value="3"/>
</dbReference>
<dbReference type="KEGG" id="oho:Oweho_0750"/>
<dbReference type="NCBIfam" id="TIGR00575">
    <property type="entry name" value="dnlj"/>
    <property type="match status" value="1"/>
</dbReference>
<dbReference type="Gene3D" id="2.40.50.140">
    <property type="entry name" value="Nucleic acid-binding proteins"/>
    <property type="match status" value="1"/>
</dbReference>
<keyword evidence="8 14" id="KW-0862">Zinc</keyword>
<evidence type="ECO:0000256" key="7">
    <source>
        <dbReference type="ARBA" id="ARBA00022763"/>
    </source>
</evidence>
<evidence type="ECO:0000256" key="6">
    <source>
        <dbReference type="ARBA" id="ARBA00022723"/>
    </source>
</evidence>
<dbReference type="InterPro" id="IPR004150">
    <property type="entry name" value="NAD_DNA_ligase_OB"/>
</dbReference>
<dbReference type="PROSITE" id="PS01056">
    <property type="entry name" value="DNA_LIGASE_N2"/>
    <property type="match status" value="1"/>
</dbReference>
<evidence type="ECO:0000256" key="8">
    <source>
        <dbReference type="ARBA" id="ARBA00022833"/>
    </source>
</evidence>
<dbReference type="PANTHER" id="PTHR23389">
    <property type="entry name" value="CHROMOSOME TRANSMISSION FIDELITY FACTOR 18"/>
    <property type="match status" value="1"/>
</dbReference>
<dbReference type="PANTHER" id="PTHR23389:SF9">
    <property type="entry name" value="DNA LIGASE"/>
    <property type="match status" value="1"/>
</dbReference>
<comment type="similarity">
    <text evidence="13 14">Belongs to the NAD-dependent DNA ligase family. LigA subfamily.</text>
</comment>
<keyword evidence="9 14" id="KW-0460">Magnesium</keyword>
<feature type="binding site" evidence="14">
    <location>
        <position position="173"/>
    </location>
    <ligand>
        <name>NAD(+)</name>
        <dbReference type="ChEBI" id="CHEBI:57540"/>
    </ligand>
</feature>
<dbReference type="AlphaFoldDB" id="G8R1M4"/>
<dbReference type="GO" id="GO:0006281">
    <property type="term" value="P:DNA repair"/>
    <property type="evidence" value="ECO:0007669"/>
    <property type="project" value="UniProtKB-KW"/>
</dbReference>
<keyword evidence="14" id="KW-0464">Manganese</keyword>
<dbReference type="InterPro" id="IPR012340">
    <property type="entry name" value="NA-bd_OB-fold"/>
</dbReference>
<evidence type="ECO:0000256" key="4">
    <source>
        <dbReference type="ARBA" id="ARBA00022598"/>
    </source>
</evidence>
<evidence type="ECO:0000256" key="11">
    <source>
        <dbReference type="ARBA" id="ARBA00023204"/>
    </source>
</evidence>
<evidence type="ECO:0000256" key="10">
    <source>
        <dbReference type="ARBA" id="ARBA00023027"/>
    </source>
</evidence>
<evidence type="ECO:0000256" key="5">
    <source>
        <dbReference type="ARBA" id="ARBA00022705"/>
    </source>
</evidence>
<dbReference type="PIRSF" id="PIRSF001604">
    <property type="entry name" value="LigA"/>
    <property type="match status" value="1"/>
</dbReference>
<feature type="domain" description="BRCT" evidence="15">
    <location>
        <begin position="592"/>
        <end position="671"/>
    </location>
</feature>
<dbReference type="InterPro" id="IPR033136">
    <property type="entry name" value="DNA_ligase_CS"/>
</dbReference>
<dbReference type="SUPFAM" id="SSF47781">
    <property type="entry name" value="RuvA domain 2-like"/>
    <property type="match status" value="1"/>
</dbReference>
<dbReference type="FunFam" id="2.40.50.140:FF:000012">
    <property type="entry name" value="DNA ligase"/>
    <property type="match status" value="1"/>
</dbReference>
<comment type="function">
    <text evidence="1 14">DNA ligase that catalyzes the formation of phosphodiester linkages between 5'-phosphoryl and 3'-hydroxyl groups in double-stranded DNA using NAD as a coenzyme and as the energy source for the reaction. It is essential for DNA replication and repair of damaged DNA.</text>
</comment>
<protein>
    <recommendedName>
        <fullName evidence="3 14">DNA ligase</fullName>
        <ecNumber evidence="2 14">6.5.1.2</ecNumber>
    </recommendedName>
    <alternativeName>
        <fullName evidence="14">Polydeoxyribonucleotide synthase [NAD(+)]</fullName>
    </alternativeName>
</protein>
<evidence type="ECO:0000256" key="3">
    <source>
        <dbReference type="ARBA" id="ARBA00013308"/>
    </source>
</evidence>
<dbReference type="HOGENOM" id="CLU_007764_2_0_10"/>
<dbReference type="SUPFAM" id="SSF52113">
    <property type="entry name" value="BRCT domain"/>
    <property type="match status" value="1"/>
</dbReference>
<feature type="binding site" evidence="14">
    <location>
        <position position="113"/>
    </location>
    <ligand>
        <name>NAD(+)</name>
        <dbReference type="ChEBI" id="CHEBI:57540"/>
    </ligand>
</feature>
<dbReference type="Gene3D" id="6.20.10.30">
    <property type="match status" value="1"/>
</dbReference>
<dbReference type="InterPro" id="IPR013840">
    <property type="entry name" value="DNAligase_N"/>
</dbReference>
<dbReference type="SUPFAM" id="SSF50249">
    <property type="entry name" value="Nucleic acid-binding proteins"/>
    <property type="match status" value="1"/>
</dbReference>
<dbReference type="InterPro" id="IPR010994">
    <property type="entry name" value="RuvA_2-like"/>
</dbReference>
<dbReference type="InterPro" id="IPR001357">
    <property type="entry name" value="BRCT_dom"/>
</dbReference>
<dbReference type="GO" id="GO:0005829">
    <property type="term" value="C:cytosol"/>
    <property type="evidence" value="ECO:0007669"/>
    <property type="project" value="TreeGrafter"/>
</dbReference>
<dbReference type="FunFam" id="1.10.150.20:FF:000007">
    <property type="entry name" value="DNA ligase"/>
    <property type="match status" value="1"/>
</dbReference>
<evidence type="ECO:0000256" key="1">
    <source>
        <dbReference type="ARBA" id="ARBA00004067"/>
    </source>
</evidence>
<dbReference type="InterPro" id="IPR001679">
    <property type="entry name" value="DNA_ligase"/>
</dbReference>
<keyword evidence="11 14" id="KW-0234">DNA repair</keyword>
<dbReference type="Pfam" id="PF00533">
    <property type="entry name" value="BRCT"/>
    <property type="match status" value="1"/>
</dbReference>
<dbReference type="InterPro" id="IPR003583">
    <property type="entry name" value="Hlx-hairpin-Hlx_DNA-bd_motif"/>
</dbReference>
<dbReference type="SMART" id="SM00292">
    <property type="entry name" value="BRCT"/>
    <property type="match status" value="1"/>
</dbReference>
<evidence type="ECO:0000259" key="15">
    <source>
        <dbReference type="PROSITE" id="PS50172"/>
    </source>
</evidence>
<organism evidence="16 17">
    <name type="scientific">Owenweeksia hongkongensis (strain DSM 17368 / CIP 108786 / JCM 12287 / NRRL B-23963 / UST20020801)</name>
    <dbReference type="NCBI Taxonomy" id="926562"/>
    <lineage>
        <taxon>Bacteria</taxon>
        <taxon>Pseudomonadati</taxon>
        <taxon>Bacteroidota</taxon>
        <taxon>Flavobacteriia</taxon>
        <taxon>Flavobacteriales</taxon>
        <taxon>Owenweeksiaceae</taxon>
        <taxon>Owenweeksia</taxon>
    </lineage>
</organism>
<dbReference type="Pfam" id="PF01653">
    <property type="entry name" value="DNA_ligase_aden"/>
    <property type="match status" value="1"/>
</dbReference>
<dbReference type="Gene3D" id="3.30.470.30">
    <property type="entry name" value="DNA ligase/mRNA capping enzyme"/>
    <property type="match status" value="1"/>
</dbReference>
<feature type="binding site" evidence="14">
    <location>
        <begin position="34"/>
        <end position="38"/>
    </location>
    <ligand>
        <name>NAD(+)</name>
        <dbReference type="ChEBI" id="CHEBI:57540"/>
    </ligand>
</feature>
<evidence type="ECO:0000256" key="13">
    <source>
        <dbReference type="ARBA" id="ARBA00060881"/>
    </source>
</evidence>
<feature type="binding site" evidence="14">
    <location>
        <begin position="83"/>
        <end position="84"/>
    </location>
    <ligand>
        <name>NAD(+)</name>
        <dbReference type="ChEBI" id="CHEBI:57540"/>
    </ligand>
</feature>
<dbReference type="PATRIC" id="fig|926562.3.peg.763"/>
<dbReference type="InterPro" id="IPR004149">
    <property type="entry name" value="Znf_DNAligase_C4"/>
</dbReference>
<dbReference type="NCBIfam" id="NF005932">
    <property type="entry name" value="PRK07956.1"/>
    <property type="match status" value="1"/>
</dbReference>
<dbReference type="GO" id="GO:0046872">
    <property type="term" value="F:metal ion binding"/>
    <property type="evidence" value="ECO:0007669"/>
    <property type="project" value="UniProtKB-KW"/>
</dbReference>
<dbReference type="EC" id="6.5.1.2" evidence="2 14"/>
<dbReference type="Proteomes" id="UP000005631">
    <property type="component" value="Chromosome"/>
</dbReference>
<dbReference type="Gene3D" id="3.40.50.10190">
    <property type="entry name" value="BRCT domain"/>
    <property type="match status" value="1"/>
</dbReference>
<comment type="cofactor">
    <cofactor evidence="14">
        <name>Mg(2+)</name>
        <dbReference type="ChEBI" id="CHEBI:18420"/>
    </cofactor>
    <cofactor evidence="14">
        <name>Mn(2+)</name>
        <dbReference type="ChEBI" id="CHEBI:29035"/>
    </cofactor>
</comment>
<dbReference type="SUPFAM" id="SSF56091">
    <property type="entry name" value="DNA ligase/mRNA capping enzyme, catalytic domain"/>
    <property type="match status" value="1"/>
</dbReference>
<sequence length="671" mass="75460">MTKEEAKSQIEELSKELMHHNHQYYVLDNPEISDYDFDQKLKQLQKLEEAFPEFKLSTSPTQRVGGDVTKNFETVPHKTRMLSLANTYSKEELEDFIKRIGKSISDPVEFVCELKYDGAAIGITYKNGILTRALTRGDGTQGDDITANVRTIRSIPLQLHGNDFPEELEIRGEIFMLLEGFAKLNQQRIEDGEEPFANPRNTASGTLKMQDSSIVASRSLDCFLYYILTDDRMFDNHFESMQKAAQWGFKVPSAEKNYIAKAKNVDEIFDFINYWEEHRHELPFEIDGIVVKVNDYAQQDKLGFTAKSPRWAISYKYKAEQVSTKLNSITYQVGRTGAITPVANLEPVQLAGTTVKRASLHNADQIEKLDLRVGDHVYVEKGGEIIPKVIGVDFDQRPPDLEPVKYATHCPECNTELIRKEGEAQHYCPNDDGCPPQIKGRIQHFISRKAMDIEGMGGETVDQFVNEGLISNYADLYTLQKEQLLPLERMAEKSAQNIIEGIEASKSIPFERVLFGLGIRYVGETVAKKLARHFANIDTLMAASLEELTNVDEIGSRIAESVTTFFSDPAKVGTVERMKLAGLQFEVVQQEGESTKLDGKTIVISGNFERYSRKEIKELIEKHGGKNTGSVSGKTDLIVAGEGMGPSKRKKAEDLGVKIIDENEFAELIGD</sequence>
<dbReference type="Gene3D" id="1.10.150.20">
    <property type="entry name" value="5' to 3' exonuclease, C-terminal subdomain"/>
    <property type="match status" value="2"/>
</dbReference>
<dbReference type="GO" id="GO:0003677">
    <property type="term" value="F:DNA binding"/>
    <property type="evidence" value="ECO:0007669"/>
    <property type="project" value="InterPro"/>
</dbReference>
<feature type="binding site" evidence="14">
    <location>
        <position position="434"/>
    </location>
    <ligand>
        <name>Zn(2+)</name>
        <dbReference type="ChEBI" id="CHEBI:29105"/>
    </ligand>
</feature>